<accession>A0A7J7ISE9</accession>
<name>A0A7J7ISE9_BUGNE</name>
<proteinExistence type="predicted"/>
<dbReference type="EMBL" id="VXIV02003524">
    <property type="protein sequence ID" value="KAF6016497.1"/>
    <property type="molecule type" value="Genomic_DNA"/>
</dbReference>
<keyword evidence="2" id="KW-1185">Reference proteome</keyword>
<reference evidence="1" key="1">
    <citation type="submission" date="2020-06" db="EMBL/GenBank/DDBJ databases">
        <title>Draft genome of Bugula neritina, a colonial animal packing powerful symbionts and potential medicines.</title>
        <authorList>
            <person name="Rayko M."/>
        </authorList>
    </citation>
    <scope>NUCLEOTIDE SEQUENCE [LARGE SCALE GENOMIC DNA]</scope>
    <source>
        <strain evidence="1">Kwan_BN1</strain>
    </source>
</reference>
<evidence type="ECO:0000313" key="1">
    <source>
        <dbReference type="EMBL" id="KAF6016497.1"/>
    </source>
</evidence>
<gene>
    <name evidence="1" type="ORF">EB796_025195</name>
</gene>
<dbReference type="Proteomes" id="UP000593567">
    <property type="component" value="Unassembled WGS sequence"/>
</dbReference>
<evidence type="ECO:0000313" key="2">
    <source>
        <dbReference type="Proteomes" id="UP000593567"/>
    </source>
</evidence>
<organism evidence="1 2">
    <name type="scientific">Bugula neritina</name>
    <name type="common">Brown bryozoan</name>
    <name type="synonym">Sertularia neritina</name>
    <dbReference type="NCBI Taxonomy" id="10212"/>
    <lineage>
        <taxon>Eukaryota</taxon>
        <taxon>Metazoa</taxon>
        <taxon>Spiralia</taxon>
        <taxon>Lophotrochozoa</taxon>
        <taxon>Bryozoa</taxon>
        <taxon>Gymnolaemata</taxon>
        <taxon>Cheilostomatida</taxon>
        <taxon>Flustrina</taxon>
        <taxon>Buguloidea</taxon>
        <taxon>Bugulidae</taxon>
        <taxon>Bugula</taxon>
    </lineage>
</organism>
<comment type="caution">
    <text evidence="1">The sequence shown here is derived from an EMBL/GenBank/DDBJ whole genome shotgun (WGS) entry which is preliminary data.</text>
</comment>
<dbReference type="AlphaFoldDB" id="A0A7J7ISE9"/>
<protein>
    <submittedName>
        <fullName evidence="1">Uncharacterized protein</fullName>
    </submittedName>
</protein>
<sequence>MQKFFLNLLLKFIPWYFKYSLCKSFKAKPGDAEHEDIESNLLMPAGMTLAPEILLPLTKISTIKSCRFPWFAYN</sequence>